<evidence type="ECO:0000313" key="2">
    <source>
        <dbReference type="EMBL" id="PTB60055.1"/>
    </source>
</evidence>
<dbReference type="Proteomes" id="UP000241690">
    <property type="component" value="Unassembled WGS sequence"/>
</dbReference>
<gene>
    <name evidence="2" type="ORF">M431DRAFT_502197</name>
</gene>
<protein>
    <submittedName>
        <fullName evidence="2">Uncharacterized protein</fullName>
    </submittedName>
</protein>
<proteinExistence type="predicted"/>
<feature type="region of interest" description="Disordered" evidence="1">
    <location>
        <begin position="1"/>
        <end position="21"/>
    </location>
</feature>
<dbReference type="GeneID" id="36626691"/>
<name>A0A2T4ASL8_TRIHA</name>
<sequence>MAYHNASIESDDGSGASSNFRSRLSRGCLCSVLEIPSMGALESLGKHAAQGLLKLNDEEAS</sequence>
<organism evidence="2 3">
    <name type="scientific">Trichoderma harzianum CBS 226.95</name>
    <dbReference type="NCBI Taxonomy" id="983964"/>
    <lineage>
        <taxon>Eukaryota</taxon>
        <taxon>Fungi</taxon>
        <taxon>Dikarya</taxon>
        <taxon>Ascomycota</taxon>
        <taxon>Pezizomycotina</taxon>
        <taxon>Sordariomycetes</taxon>
        <taxon>Hypocreomycetidae</taxon>
        <taxon>Hypocreales</taxon>
        <taxon>Hypocreaceae</taxon>
        <taxon>Trichoderma</taxon>
    </lineage>
</organism>
<evidence type="ECO:0000313" key="3">
    <source>
        <dbReference type="Proteomes" id="UP000241690"/>
    </source>
</evidence>
<dbReference type="AlphaFoldDB" id="A0A2T4ASL8"/>
<accession>A0A2T4ASL8</accession>
<keyword evidence="3" id="KW-1185">Reference proteome</keyword>
<reference evidence="2 3" key="1">
    <citation type="submission" date="2016-07" db="EMBL/GenBank/DDBJ databases">
        <title>Multiple horizontal gene transfer events from other fungi enriched the ability of initially mycotrophic Trichoderma (Ascomycota) to feed on dead plant biomass.</title>
        <authorList>
            <consortium name="DOE Joint Genome Institute"/>
            <person name="Aerts A."/>
            <person name="Atanasova L."/>
            <person name="Chenthamara K."/>
            <person name="Zhang J."/>
            <person name="Grujic M."/>
            <person name="Henrissat B."/>
            <person name="Kuo A."/>
            <person name="Salamov A."/>
            <person name="Lipzen A."/>
            <person name="Labutti K."/>
            <person name="Barry K."/>
            <person name="Miao Y."/>
            <person name="Rahimi M.J."/>
            <person name="Shen Q."/>
            <person name="Grigoriev I.V."/>
            <person name="Kubicek C.P."/>
            <person name="Druzhinina I.S."/>
        </authorList>
    </citation>
    <scope>NUCLEOTIDE SEQUENCE [LARGE SCALE GENOMIC DNA]</scope>
    <source>
        <strain evidence="2 3">CBS 226.95</strain>
    </source>
</reference>
<dbReference type="RefSeq" id="XP_024779732.1">
    <property type="nucleotide sequence ID" value="XM_024918122.1"/>
</dbReference>
<evidence type="ECO:0000256" key="1">
    <source>
        <dbReference type="SAM" id="MobiDB-lite"/>
    </source>
</evidence>
<dbReference type="EMBL" id="KZ679675">
    <property type="protein sequence ID" value="PTB60055.1"/>
    <property type="molecule type" value="Genomic_DNA"/>
</dbReference>